<evidence type="ECO:0000313" key="4">
    <source>
        <dbReference type="EMBL" id="PKC56539.1"/>
    </source>
</evidence>
<proteinExistence type="predicted"/>
<reference evidence="4 5" key="3">
    <citation type="submission" date="2017-10" db="EMBL/GenBank/DDBJ databases">
        <title>Extensive intraspecific genome diversity in a model arbuscular mycorrhizal fungus.</title>
        <authorList>
            <person name="Chen E.C.H."/>
            <person name="Morin E."/>
            <person name="Baudet D."/>
            <person name="Noel J."/>
            <person name="Ndikumana S."/>
            <person name="Charron P."/>
            <person name="St-Onge C."/>
            <person name="Giorgi J."/>
            <person name="Grigoriev I.V."/>
            <person name="Roux C."/>
            <person name="Martin F.M."/>
            <person name="Corradi N."/>
        </authorList>
    </citation>
    <scope>NUCLEOTIDE SEQUENCE [LARGE SCALE GENOMIC DNA]</scope>
    <source>
        <strain evidence="4 5">A1</strain>
    </source>
</reference>
<dbReference type="EMBL" id="LLXH01002112">
    <property type="protein sequence ID" value="PKC56539.1"/>
    <property type="molecule type" value="Genomic_DNA"/>
</dbReference>
<evidence type="ECO:0000313" key="6">
    <source>
        <dbReference type="Proteomes" id="UP000232722"/>
    </source>
</evidence>
<dbReference type="VEuPathDB" id="FungiDB:RhiirA1_473852"/>
<reference evidence="3 6" key="1">
    <citation type="submission" date="2016-04" db="EMBL/GenBank/DDBJ databases">
        <title>Genome analyses suggest a sexual origin of heterokaryosis in a supposedly ancient asexual fungus.</title>
        <authorList>
            <person name="Ropars J."/>
            <person name="Sedzielewska K."/>
            <person name="Noel J."/>
            <person name="Charron P."/>
            <person name="Farinelli L."/>
            <person name="Marton T."/>
            <person name="Kruger M."/>
            <person name="Pelin A."/>
            <person name="Brachmann A."/>
            <person name="Corradi N."/>
        </authorList>
    </citation>
    <scope>NUCLEOTIDE SEQUENCE [LARGE SCALE GENOMIC DNA]</scope>
    <source>
        <strain evidence="3 6">A5</strain>
    </source>
</reference>
<evidence type="ECO:0000256" key="1">
    <source>
        <dbReference type="SAM" id="Coils"/>
    </source>
</evidence>
<reference evidence="4 5" key="4">
    <citation type="submission" date="2017-10" db="EMBL/GenBank/DDBJ databases">
        <title>Genome analyses suggest a sexual origin of heterokaryosis in a supposedly ancient asexual fungus.</title>
        <authorList>
            <person name="Corradi N."/>
            <person name="Sedzielewska K."/>
            <person name="Noel J."/>
            <person name="Charron P."/>
            <person name="Farinelli L."/>
            <person name="Marton T."/>
            <person name="Kruger M."/>
            <person name="Pelin A."/>
            <person name="Brachmann A."/>
            <person name="Corradi N."/>
        </authorList>
    </citation>
    <scope>NUCLEOTIDE SEQUENCE [LARGE SCALE GENOMIC DNA]</scope>
    <source>
        <strain evidence="4 5">A1</strain>
    </source>
</reference>
<organism evidence="4 5">
    <name type="scientific">Rhizophagus irregularis</name>
    <dbReference type="NCBI Taxonomy" id="588596"/>
    <lineage>
        <taxon>Eukaryota</taxon>
        <taxon>Fungi</taxon>
        <taxon>Fungi incertae sedis</taxon>
        <taxon>Mucoromycota</taxon>
        <taxon>Glomeromycotina</taxon>
        <taxon>Glomeromycetes</taxon>
        <taxon>Glomerales</taxon>
        <taxon>Glomeraceae</taxon>
        <taxon>Rhizophagus</taxon>
    </lineage>
</organism>
<protein>
    <submittedName>
        <fullName evidence="4">Uncharacterized protein</fullName>
    </submittedName>
</protein>
<dbReference type="Proteomes" id="UP000232688">
    <property type="component" value="Unassembled WGS sequence"/>
</dbReference>
<feature type="region of interest" description="Disordered" evidence="2">
    <location>
        <begin position="1"/>
        <end position="46"/>
    </location>
</feature>
<reference evidence="3 6" key="2">
    <citation type="submission" date="2017-09" db="EMBL/GenBank/DDBJ databases">
        <title>Extensive intraspecific genome diversity in a model arbuscular mycorrhizal fungus.</title>
        <authorList>
            <person name="Chen E.C."/>
            <person name="Morin E."/>
            <person name="Beaudet D."/>
            <person name="Noel J."/>
            <person name="Ndikumana S."/>
            <person name="Charron P."/>
            <person name="St-Onge C."/>
            <person name="Giorgi J."/>
            <person name="Grigoriev I.V."/>
            <person name="Roux C."/>
            <person name="Martin F.M."/>
            <person name="Corradi N."/>
        </authorList>
    </citation>
    <scope>NUCLEOTIDE SEQUENCE [LARGE SCALE GENOMIC DNA]</scope>
    <source>
        <strain evidence="3 6">A5</strain>
    </source>
</reference>
<feature type="compositionally biased region" description="Low complexity" evidence="2">
    <location>
        <begin position="27"/>
        <end position="44"/>
    </location>
</feature>
<name>A0A2I1FE62_9GLOM</name>
<comment type="caution">
    <text evidence="4">The sequence shown here is derived from an EMBL/GenBank/DDBJ whole genome shotgun (WGS) entry which is preliminary data.</text>
</comment>
<evidence type="ECO:0000256" key="2">
    <source>
        <dbReference type="SAM" id="MobiDB-lite"/>
    </source>
</evidence>
<dbReference type="VEuPathDB" id="FungiDB:FUN_012941"/>
<sequence>MADEETHWEIIFDGQDNESNPNQDNVTKSPTASPSSSSSWSPSTNQRKKLHLDVVSPIVPDMAPQIIIDNIERNLSVERTSHESTVFPSVISRPSPANLLSDEHLVTVDSRVLDKILEKCKKNAFFLRELLRNQTKFEAKIDDISDDLKRLKTKKKGMTYDRLWDEKLYSEILAANRIKKGYYIRRVKDSLWSTFGISRLKPFDESFTRDQMRNWKNDNNVKKAYEDLYSLEDSGSETFMSLIIKNVFVSKEEHTQKNTIWTQAILEIIFDEGHLSPKIDSDTIDTRYMELIASLNKDKETTISPEHSKSEKGNEE</sequence>
<dbReference type="OrthoDB" id="2370366at2759"/>
<dbReference type="Proteomes" id="UP000232722">
    <property type="component" value="Unassembled WGS sequence"/>
</dbReference>
<feature type="coiled-coil region" evidence="1">
    <location>
        <begin position="127"/>
        <end position="154"/>
    </location>
</feature>
<dbReference type="AlphaFoldDB" id="A0A2I1FE62"/>
<gene>
    <name evidence="4" type="ORF">RhiirA1_473852</name>
    <name evidence="3" type="ORF">RhiirA5_430189</name>
</gene>
<evidence type="ECO:0000313" key="5">
    <source>
        <dbReference type="Proteomes" id="UP000232688"/>
    </source>
</evidence>
<accession>A0A2I1FE62</accession>
<dbReference type="EMBL" id="LLXJ01002311">
    <property type="protein sequence ID" value="PKB99155.1"/>
    <property type="molecule type" value="Genomic_DNA"/>
</dbReference>
<feature type="compositionally biased region" description="Basic and acidic residues" evidence="2">
    <location>
        <begin position="1"/>
        <end position="10"/>
    </location>
</feature>
<evidence type="ECO:0000313" key="3">
    <source>
        <dbReference type="EMBL" id="PKB99155.1"/>
    </source>
</evidence>
<feature type="compositionally biased region" description="Polar residues" evidence="2">
    <location>
        <begin position="17"/>
        <end position="26"/>
    </location>
</feature>
<keyword evidence="1" id="KW-0175">Coiled coil</keyword>